<dbReference type="GO" id="GO:0003824">
    <property type="term" value="F:catalytic activity"/>
    <property type="evidence" value="ECO:0007669"/>
    <property type="project" value="InterPro"/>
</dbReference>
<gene>
    <name evidence="2" type="primary">R1A1-elementORF2_288</name>
    <name evidence="2" type="ORF">AVEN_122073_1</name>
</gene>
<dbReference type="Proteomes" id="UP000499080">
    <property type="component" value="Unassembled WGS sequence"/>
</dbReference>
<protein>
    <recommendedName>
        <fullName evidence="1">Reverse transcriptase domain-containing protein</fullName>
    </recommendedName>
</protein>
<dbReference type="Pfam" id="PF14529">
    <property type="entry name" value="Exo_endo_phos_2"/>
    <property type="match status" value="1"/>
</dbReference>
<reference evidence="2 3" key="1">
    <citation type="journal article" date="2019" name="Sci. Rep.">
        <title>Orb-weaving spider Araneus ventricosus genome elucidates the spidroin gene catalogue.</title>
        <authorList>
            <person name="Kono N."/>
            <person name="Nakamura H."/>
            <person name="Ohtoshi R."/>
            <person name="Moran D.A.P."/>
            <person name="Shinohara A."/>
            <person name="Yoshida Y."/>
            <person name="Fujiwara M."/>
            <person name="Mori M."/>
            <person name="Tomita M."/>
            <person name="Arakawa K."/>
        </authorList>
    </citation>
    <scope>NUCLEOTIDE SEQUENCE [LARGE SCALE GENOMIC DNA]</scope>
</reference>
<dbReference type="EMBL" id="BGPR01006509">
    <property type="protein sequence ID" value="GBN19588.1"/>
    <property type="molecule type" value="Genomic_DNA"/>
</dbReference>
<dbReference type="InterPro" id="IPR005135">
    <property type="entry name" value="Endo/exonuclease/phosphatase"/>
</dbReference>
<dbReference type="OrthoDB" id="6673490at2759"/>
<accession>A0A4Y2LXP5</accession>
<dbReference type="Pfam" id="PF00078">
    <property type="entry name" value="RVT_1"/>
    <property type="match status" value="1"/>
</dbReference>
<organism evidence="2 3">
    <name type="scientific">Araneus ventricosus</name>
    <name type="common">Orbweaver spider</name>
    <name type="synonym">Epeira ventricosa</name>
    <dbReference type="NCBI Taxonomy" id="182803"/>
    <lineage>
        <taxon>Eukaryota</taxon>
        <taxon>Metazoa</taxon>
        <taxon>Ecdysozoa</taxon>
        <taxon>Arthropoda</taxon>
        <taxon>Chelicerata</taxon>
        <taxon>Arachnida</taxon>
        <taxon>Araneae</taxon>
        <taxon>Araneomorphae</taxon>
        <taxon>Entelegynae</taxon>
        <taxon>Araneoidea</taxon>
        <taxon>Araneidae</taxon>
        <taxon>Araneus</taxon>
    </lineage>
</organism>
<dbReference type="SUPFAM" id="SSF56219">
    <property type="entry name" value="DNase I-like"/>
    <property type="match status" value="1"/>
</dbReference>
<sequence length="686" mass="79721">MAGTSFKLRFSCGSINVNHARVASDLIENDILKRNYDLVCINEPYFYQSTIGGCPKGYLQIAYNLEPRAATIIKSTLNFIKIEVERDMVVLSVMWNDKEYIIINIYCSQSENLDPQISKLETICNRFPNNRIIIMGDFSAKSSAWSPRPTDERGKSVLEFVNKMDLFIENNGDSLATYSSEKGESWIDLTITKNIERNLVDNWCVHSEITGSDHRLITFALCEKRTNQSKNRLVWKIENMKLLEFKSEIFRLVREFKGKGLNRGNLDLMLRNFCEKLHRVCGKCIRKRKKRDWHNAVWWTDKLEMNRSKVRALRRRFQACQEPHERIERRIVFKREYSMYKKQIINEKTSSFRNFFEKLVSKNNLGLVKDVLKIGNIELRIEKIKLANGNYIESFKECRNFIIKSHFPYIQKDNIELNFEECEEYPAFTLDEVEMCIDKMKKGKAPGEDGFTLGIIKEIFLADPVWFVEILNNCLNLGYFPGLWKESRIVLIPKVNKDLSSFESYRPICLLAIWGKILDKLMTQRLVVFLETNNLLDRRQYGFREGKGTLTALKEVSKFVTSAKNDGLVSCMISLDIKNAFNSINWTDIMQLLIKYKVPLKLLKLFDSFLSERTVILEEGTRWEYNVGVPQGSSCGPILWLLVANEALRSFNENENVLVQAFADDFVILLKATASYKFSDMSNAPI</sequence>
<comment type="caution">
    <text evidence="2">The sequence shown here is derived from an EMBL/GenBank/DDBJ whole genome shotgun (WGS) entry which is preliminary data.</text>
</comment>
<dbReference type="GO" id="GO:0071897">
    <property type="term" value="P:DNA biosynthetic process"/>
    <property type="evidence" value="ECO:0007669"/>
    <property type="project" value="UniProtKB-ARBA"/>
</dbReference>
<dbReference type="InterPro" id="IPR043502">
    <property type="entry name" value="DNA/RNA_pol_sf"/>
</dbReference>
<dbReference type="PROSITE" id="PS50878">
    <property type="entry name" value="RT_POL"/>
    <property type="match status" value="1"/>
</dbReference>
<dbReference type="Gene3D" id="3.60.10.10">
    <property type="entry name" value="Endonuclease/exonuclease/phosphatase"/>
    <property type="match status" value="1"/>
</dbReference>
<dbReference type="SUPFAM" id="SSF56672">
    <property type="entry name" value="DNA/RNA polymerases"/>
    <property type="match status" value="1"/>
</dbReference>
<dbReference type="InterPro" id="IPR000477">
    <property type="entry name" value="RT_dom"/>
</dbReference>
<evidence type="ECO:0000313" key="2">
    <source>
        <dbReference type="EMBL" id="GBN19588.1"/>
    </source>
</evidence>
<dbReference type="CDD" id="cd01650">
    <property type="entry name" value="RT_nLTR_like"/>
    <property type="match status" value="1"/>
</dbReference>
<proteinExistence type="predicted"/>
<keyword evidence="3" id="KW-1185">Reference proteome</keyword>
<feature type="domain" description="Reverse transcriptase" evidence="1">
    <location>
        <begin position="473"/>
        <end position="686"/>
    </location>
</feature>
<dbReference type="PANTHER" id="PTHR19446">
    <property type="entry name" value="REVERSE TRANSCRIPTASES"/>
    <property type="match status" value="1"/>
</dbReference>
<dbReference type="InterPro" id="IPR036691">
    <property type="entry name" value="Endo/exonu/phosph_ase_sf"/>
</dbReference>
<dbReference type="AlphaFoldDB" id="A0A4Y2LXP5"/>
<name>A0A4Y2LXP5_ARAVE</name>
<evidence type="ECO:0000313" key="3">
    <source>
        <dbReference type="Proteomes" id="UP000499080"/>
    </source>
</evidence>
<evidence type="ECO:0000259" key="1">
    <source>
        <dbReference type="PROSITE" id="PS50878"/>
    </source>
</evidence>